<comment type="similarity">
    <text evidence="1">Belongs to the DTD family.</text>
</comment>
<evidence type="ECO:0000256" key="4">
    <source>
        <dbReference type="ARBA" id="ARBA00048018"/>
    </source>
</evidence>
<organism evidence="6">
    <name type="scientific">Rodentolepis nana</name>
    <name type="common">Dwarf tapeworm</name>
    <name type="synonym">Hymenolepis nana</name>
    <dbReference type="NCBI Taxonomy" id="102285"/>
    <lineage>
        <taxon>Eukaryota</taxon>
        <taxon>Metazoa</taxon>
        <taxon>Spiralia</taxon>
        <taxon>Lophotrochozoa</taxon>
        <taxon>Platyhelminthes</taxon>
        <taxon>Cestoda</taxon>
        <taxon>Eucestoda</taxon>
        <taxon>Cyclophyllidea</taxon>
        <taxon>Hymenolepididae</taxon>
        <taxon>Rodentolepis</taxon>
    </lineage>
</organism>
<evidence type="ECO:0000313" key="6">
    <source>
        <dbReference type="WBParaSite" id="HNAJ_0000498801-mRNA-1"/>
    </source>
</evidence>
<dbReference type="WBParaSite" id="HNAJ_0000498801-mRNA-1">
    <property type="protein sequence ID" value="HNAJ_0000498801-mRNA-1"/>
    <property type="gene ID" value="HNAJ_0000498801"/>
</dbReference>
<dbReference type="STRING" id="102285.A0A0R3TD49"/>
<comment type="catalytic activity">
    <reaction evidence="4">
        <text>a D-aminoacyl-tRNA + H2O = a tRNA + a D-alpha-amino acid + H(+)</text>
        <dbReference type="Rhea" id="RHEA:13953"/>
        <dbReference type="Rhea" id="RHEA-COMP:10123"/>
        <dbReference type="Rhea" id="RHEA-COMP:10124"/>
        <dbReference type="ChEBI" id="CHEBI:15377"/>
        <dbReference type="ChEBI" id="CHEBI:15378"/>
        <dbReference type="ChEBI" id="CHEBI:59871"/>
        <dbReference type="ChEBI" id="CHEBI:78442"/>
        <dbReference type="ChEBI" id="CHEBI:79333"/>
        <dbReference type="EC" id="3.1.1.96"/>
    </reaction>
</comment>
<evidence type="ECO:0000256" key="1">
    <source>
        <dbReference type="ARBA" id="ARBA00009673"/>
    </source>
</evidence>
<dbReference type="InterPro" id="IPR023509">
    <property type="entry name" value="DTD-like_sf"/>
</dbReference>
<dbReference type="PANTHER" id="PTHR10472:SF5">
    <property type="entry name" value="D-AMINOACYL-TRNA DEACYLASE 1"/>
    <property type="match status" value="1"/>
</dbReference>
<feature type="compositionally biased region" description="Acidic residues" evidence="5">
    <location>
        <begin position="92"/>
        <end position="104"/>
    </location>
</feature>
<comment type="catalytic activity">
    <reaction evidence="3">
        <text>glycyl-tRNA(Ala) + H2O = tRNA(Ala) + glycine + H(+)</text>
        <dbReference type="Rhea" id="RHEA:53744"/>
        <dbReference type="Rhea" id="RHEA-COMP:9657"/>
        <dbReference type="Rhea" id="RHEA-COMP:13640"/>
        <dbReference type="ChEBI" id="CHEBI:15377"/>
        <dbReference type="ChEBI" id="CHEBI:15378"/>
        <dbReference type="ChEBI" id="CHEBI:57305"/>
        <dbReference type="ChEBI" id="CHEBI:78442"/>
        <dbReference type="ChEBI" id="CHEBI:78522"/>
        <dbReference type="EC" id="3.1.1.96"/>
    </reaction>
</comment>
<dbReference type="GO" id="GO:0051500">
    <property type="term" value="F:D-tyrosyl-tRNA(Tyr) deacylase activity"/>
    <property type="evidence" value="ECO:0007669"/>
    <property type="project" value="TreeGrafter"/>
</dbReference>
<evidence type="ECO:0000256" key="2">
    <source>
        <dbReference type="ARBA" id="ARBA00013056"/>
    </source>
</evidence>
<reference evidence="6" key="1">
    <citation type="submission" date="2017-02" db="UniProtKB">
        <authorList>
            <consortium name="WormBaseParasite"/>
        </authorList>
    </citation>
    <scope>IDENTIFICATION</scope>
</reference>
<proteinExistence type="inferred from homology"/>
<protein>
    <recommendedName>
        <fullName evidence="2">D-aminoacyl-tRNA deacylase</fullName>
        <ecNumber evidence="2">3.1.1.96</ecNumber>
    </recommendedName>
</protein>
<name>A0A0R3TD49_RODNA</name>
<feature type="compositionally biased region" description="Low complexity" evidence="5">
    <location>
        <begin position="70"/>
        <end position="84"/>
    </location>
</feature>
<dbReference type="GO" id="GO:0005737">
    <property type="term" value="C:cytoplasm"/>
    <property type="evidence" value="ECO:0007669"/>
    <property type="project" value="InterPro"/>
</dbReference>
<dbReference type="AlphaFoldDB" id="A0A0R3TD49"/>
<feature type="region of interest" description="Disordered" evidence="5">
    <location>
        <begin position="61"/>
        <end position="104"/>
    </location>
</feature>
<dbReference type="PANTHER" id="PTHR10472">
    <property type="entry name" value="D-TYROSYL-TRNA TYR DEACYLASE"/>
    <property type="match status" value="1"/>
</dbReference>
<dbReference type="InterPro" id="IPR003732">
    <property type="entry name" value="Daa-tRNA_deacyls_DTD"/>
</dbReference>
<dbReference type="Pfam" id="PF02580">
    <property type="entry name" value="Tyr_Deacylase"/>
    <property type="match status" value="1"/>
</dbReference>
<evidence type="ECO:0000256" key="5">
    <source>
        <dbReference type="SAM" id="MobiDB-lite"/>
    </source>
</evidence>
<evidence type="ECO:0000256" key="3">
    <source>
        <dbReference type="ARBA" id="ARBA00047676"/>
    </source>
</evidence>
<dbReference type="SUPFAM" id="SSF69500">
    <property type="entry name" value="DTD-like"/>
    <property type="match status" value="1"/>
</dbReference>
<sequence>LKGNKLDFHLAMAPPSSQSVYESFLAKVRAEFKDPNRVKGDQYGAFGKMMDVSLVNEGPVTITLDSRTRGSPPSDPLSTSTSSGDNRKAGNDDDDDDYDENGTK</sequence>
<dbReference type="EC" id="3.1.1.96" evidence="2"/>
<dbReference type="Gene3D" id="3.50.80.10">
    <property type="entry name" value="D-tyrosyl-tRNA(Tyr) deacylase"/>
    <property type="match status" value="1"/>
</dbReference>
<accession>A0A0R3TD49</accession>